<protein>
    <submittedName>
        <fullName evidence="1">SRPBCC family protein</fullName>
    </submittedName>
</protein>
<dbReference type="InterPro" id="IPR019587">
    <property type="entry name" value="Polyketide_cyclase/dehydratase"/>
</dbReference>
<accession>A0ABW0BDG9</accession>
<dbReference type="Gene3D" id="3.30.530.20">
    <property type="match status" value="1"/>
</dbReference>
<keyword evidence="2" id="KW-1185">Reference proteome</keyword>
<dbReference type="Proteomes" id="UP001596087">
    <property type="component" value="Unassembled WGS sequence"/>
</dbReference>
<evidence type="ECO:0000313" key="1">
    <source>
        <dbReference type="EMBL" id="MFC5175359.1"/>
    </source>
</evidence>
<sequence>MGGITVVSSQSPGALRVRRSMDATPEEAWGLVADITRMGEWSPETTDAVWQRGAGGPALGARFRGTNQRGSKTWRSTCTVTACEPARRFAFDVSIGPFSVAEWAYEVEPTEGGCLVTELWQDRRGALVTWLSPLVTGTKDRARRNEETMTVTLDRIAAAASAQRRGGS</sequence>
<dbReference type="SUPFAM" id="SSF55961">
    <property type="entry name" value="Bet v1-like"/>
    <property type="match status" value="1"/>
</dbReference>
<comment type="caution">
    <text evidence="1">The sequence shown here is derived from an EMBL/GenBank/DDBJ whole genome shotgun (WGS) entry which is preliminary data.</text>
</comment>
<gene>
    <name evidence="1" type="ORF">ACFPGP_01665</name>
</gene>
<evidence type="ECO:0000313" key="2">
    <source>
        <dbReference type="Proteomes" id="UP001596087"/>
    </source>
</evidence>
<organism evidence="1 2">
    <name type="scientific">Nocardioides taihuensis</name>
    <dbReference type="NCBI Taxonomy" id="1835606"/>
    <lineage>
        <taxon>Bacteria</taxon>
        <taxon>Bacillati</taxon>
        <taxon>Actinomycetota</taxon>
        <taxon>Actinomycetes</taxon>
        <taxon>Propionibacteriales</taxon>
        <taxon>Nocardioidaceae</taxon>
        <taxon>Nocardioides</taxon>
    </lineage>
</organism>
<dbReference type="RefSeq" id="WP_378585996.1">
    <property type="nucleotide sequence ID" value="NZ_JBHSKD010000002.1"/>
</dbReference>
<dbReference type="EMBL" id="JBHSKD010000002">
    <property type="protein sequence ID" value="MFC5175359.1"/>
    <property type="molecule type" value="Genomic_DNA"/>
</dbReference>
<name>A0ABW0BDG9_9ACTN</name>
<dbReference type="Pfam" id="PF10604">
    <property type="entry name" value="Polyketide_cyc2"/>
    <property type="match status" value="1"/>
</dbReference>
<dbReference type="CDD" id="cd07812">
    <property type="entry name" value="SRPBCC"/>
    <property type="match status" value="1"/>
</dbReference>
<reference evidence="2" key="1">
    <citation type="journal article" date="2019" name="Int. J. Syst. Evol. Microbiol.">
        <title>The Global Catalogue of Microorganisms (GCM) 10K type strain sequencing project: providing services to taxonomists for standard genome sequencing and annotation.</title>
        <authorList>
            <consortium name="The Broad Institute Genomics Platform"/>
            <consortium name="The Broad Institute Genome Sequencing Center for Infectious Disease"/>
            <person name="Wu L."/>
            <person name="Ma J."/>
        </authorList>
    </citation>
    <scope>NUCLEOTIDE SEQUENCE [LARGE SCALE GENOMIC DNA]</scope>
    <source>
        <strain evidence="2">DFY41</strain>
    </source>
</reference>
<dbReference type="InterPro" id="IPR023393">
    <property type="entry name" value="START-like_dom_sf"/>
</dbReference>
<proteinExistence type="predicted"/>